<comment type="pathway">
    <text evidence="3">Quinol/quinone metabolism; 1,4-dihydroxy-2-naphthoate biosynthesis; 1,4-dihydroxy-2-naphthoate from chorismate: step 3/7.</text>
</comment>
<proteinExistence type="inferred from homology"/>
<dbReference type="RefSeq" id="WP_016868243.1">
    <property type="nucleotide sequence ID" value="NZ_CAWNVR010000494.1"/>
</dbReference>
<dbReference type="SUPFAM" id="SSF53474">
    <property type="entry name" value="alpha/beta-Hydrolases"/>
    <property type="match status" value="1"/>
</dbReference>
<comment type="pathway">
    <text evidence="3">Cofactor biosynthesis; phylloquinone biosynthesis.</text>
</comment>
<keyword evidence="1" id="KW-0474">Menaquinone biosynthesis</keyword>
<accession>A0A2N6K0M2</accession>
<dbReference type="PRINTS" id="PR00111">
    <property type="entry name" value="ABHYDROLASE"/>
</dbReference>
<reference evidence="5 6" key="1">
    <citation type="submission" date="2017-08" db="EMBL/GenBank/DDBJ databases">
        <title>Genomes of Fischerella (Mastigocladus) sp. strains.</title>
        <authorList>
            <person name="Miller S.R."/>
        </authorList>
    </citation>
    <scope>NUCLEOTIDE SEQUENCE [LARGE SCALE GENOMIC DNA]</scope>
    <source>
        <strain evidence="5 6">CCMEE 5323</strain>
    </source>
</reference>
<comment type="function">
    <text evidence="3">Catalyzes a proton abstraction reaction that results in 2,5-elimination of pyruvate from 2-succinyl-5-enolpyruvyl-6-hydroxy-3-cyclohexene-1-carboxylate (SEPHCHC) and the formation of 2-succinyl-6-hydroxy-2,4-cyclohexadiene-1-carboxylate (SHCHC).</text>
</comment>
<dbReference type="Pfam" id="PF00561">
    <property type="entry name" value="Abhydrolase_1"/>
    <property type="match status" value="1"/>
</dbReference>
<comment type="catalytic activity">
    <reaction evidence="3">
        <text>5-enolpyruvoyl-6-hydroxy-2-succinyl-cyclohex-3-ene-1-carboxylate = (1R,6R)-6-hydroxy-2-succinyl-cyclohexa-2,4-diene-1-carboxylate + pyruvate</text>
        <dbReference type="Rhea" id="RHEA:25597"/>
        <dbReference type="ChEBI" id="CHEBI:15361"/>
        <dbReference type="ChEBI" id="CHEBI:58689"/>
        <dbReference type="ChEBI" id="CHEBI:58818"/>
        <dbReference type="EC" id="4.2.99.20"/>
    </reaction>
</comment>
<keyword evidence="6" id="KW-1185">Reference proteome</keyword>
<comment type="similarity">
    <text evidence="3">Belongs to the AB hydrolase superfamily. MenH family.</text>
</comment>
<gene>
    <name evidence="3 5" type="primary">menH</name>
    <name evidence="5" type="ORF">CEN44_16785</name>
</gene>
<dbReference type="NCBIfam" id="TIGR03695">
    <property type="entry name" value="menH_SHCHC"/>
    <property type="match status" value="1"/>
</dbReference>
<dbReference type="PANTHER" id="PTHR42916:SF1">
    <property type="entry name" value="PROTEIN PHYLLO, CHLOROPLASTIC"/>
    <property type="match status" value="1"/>
</dbReference>
<evidence type="ECO:0000313" key="6">
    <source>
        <dbReference type="Proteomes" id="UP000235036"/>
    </source>
</evidence>
<dbReference type="UniPathway" id="UPA00995"/>
<dbReference type="Gene3D" id="3.40.50.1820">
    <property type="entry name" value="alpha/beta hydrolase"/>
    <property type="match status" value="1"/>
</dbReference>
<evidence type="ECO:0000256" key="2">
    <source>
        <dbReference type="ARBA" id="ARBA00023239"/>
    </source>
</evidence>
<dbReference type="GO" id="GO:0009234">
    <property type="term" value="P:menaquinone biosynthetic process"/>
    <property type="evidence" value="ECO:0007669"/>
    <property type="project" value="UniProtKB-UniRule"/>
</dbReference>
<protein>
    <recommendedName>
        <fullName evidence="3">Putative 2-succinyl-6-hydroxy-2,4-cyclohexadiene-1-carboxylate synthase</fullName>
        <shortName evidence="3">SHCHC synthase</shortName>
        <ecNumber evidence="3">4.2.99.20</ecNumber>
    </recommendedName>
</protein>
<comment type="caution">
    <text evidence="5">The sequence shown here is derived from an EMBL/GenBank/DDBJ whole genome shotgun (WGS) entry which is preliminary data.</text>
</comment>
<dbReference type="EMBL" id="NRQW01000385">
    <property type="protein sequence ID" value="PLZ87715.1"/>
    <property type="molecule type" value="Genomic_DNA"/>
</dbReference>
<dbReference type="EC" id="4.2.99.20" evidence="3"/>
<comment type="subunit">
    <text evidence="3">Monomer.</text>
</comment>
<organism evidence="5 6">
    <name type="scientific">Fischerella muscicola CCMEE 5323</name>
    <dbReference type="NCBI Taxonomy" id="2019572"/>
    <lineage>
        <taxon>Bacteria</taxon>
        <taxon>Bacillati</taxon>
        <taxon>Cyanobacteriota</taxon>
        <taxon>Cyanophyceae</taxon>
        <taxon>Nostocales</taxon>
        <taxon>Hapalosiphonaceae</taxon>
        <taxon>Fischerella</taxon>
    </lineage>
</organism>
<evidence type="ECO:0000256" key="1">
    <source>
        <dbReference type="ARBA" id="ARBA00022428"/>
    </source>
</evidence>
<dbReference type="AlphaFoldDB" id="A0A2N6K0M2"/>
<dbReference type="InterPro" id="IPR000073">
    <property type="entry name" value="AB_hydrolase_1"/>
</dbReference>
<name>A0A2N6K0M2_FISMU</name>
<dbReference type="GO" id="GO:0070205">
    <property type="term" value="F:2-succinyl-6-hydroxy-2,4-cyclohexadiene-1-carboxylate synthase activity"/>
    <property type="evidence" value="ECO:0007669"/>
    <property type="project" value="UniProtKB-UniRule"/>
</dbReference>
<evidence type="ECO:0000256" key="3">
    <source>
        <dbReference type="HAMAP-Rule" id="MF_01660"/>
    </source>
</evidence>
<dbReference type="GO" id="GO:0042372">
    <property type="term" value="P:phylloquinone biosynthetic process"/>
    <property type="evidence" value="ECO:0007669"/>
    <property type="project" value="UniProtKB-UniRule"/>
</dbReference>
<sequence>MSIKNYQFFYAFDGDRNQPLILFLHGFMGNSYEFDEAIELLKHDFYCLKVDLPGHGNTKVLGSEDYYTMTNTAQGLIDLLDNLKIHQCFLIGYSMGGRLALYLTLYFPQRFPKVVLESASPGLKTVVERQQRIQRDQQIARKLERSIEKNDFIAFLKNWYNQPIFGNIKNHPQFQHLIEIRTQNNPIELAKSLLLMGTGCQPSLWEKLKDNQNDLLLLAGEHDEKFIDINQQMAKLCQYCQLKIVNHAGHNIHFENPNAFVQNLKKFLISNQPFTKKSHNQT</sequence>
<dbReference type="InterPro" id="IPR022485">
    <property type="entry name" value="SHCHC_synthase_MenH"/>
</dbReference>
<evidence type="ECO:0000313" key="5">
    <source>
        <dbReference type="EMBL" id="PLZ87715.1"/>
    </source>
</evidence>
<feature type="domain" description="AB hydrolase-1" evidence="4">
    <location>
        <begin position="19"/>
        <end position="257"/>
    </location>
</feature>
<dbReference type="PANTHER" id="PTHR42916">
    <property type="entry name" value="2-SUCCINYL-5-ENOLPYRUVYL-6-HYDROXY-3-CYCLOHEXENE-1-CARBOXYLATE SYNTHASE"/>
    <property type="match status" value="1"/>
</dbReference>
<dbReference type="Proteomes" id="UP000235036">
    <property type="component" value="Unassembled WGS sequence"/>
</dbReference>
<dbReference type="HAMAP" id="MF_01660">
    <property type="entry name" value="MenH"/>
    <property type="match status" value="1"/>
</dbReference>
<dbReference type="InterPro" id="IPR029058">
    <property type="entry name" value="AB_hydrolase_fold"/>
</dbReference>
<evidence type="ECO:0000259" key="4">
    <source>
        <dbReference type="Pfam" id="PF00561"/>
    </source>
</evidence>
<keyword evidence="2 3" id="KW-0456">Lyase</keyword>
<dbReference type="UniPathway" id="UPA01057">
    <property type="reaction ID" value="UER00900"/>
</dbReference>